<reference evidence="10 11" key="1">
    <citation type="submission" date="2019-08" db="EMBL/GenBank/DDBJ databases">
        <title>Deep-cultivation of Planctomycetes and their phenomic and genomic characterization uncovers novel biology.</title>
        <authorList>
            <person name="Wiegand S."/>
            <person name="Jogler M."/>
            <person name="Boedeker C."/>
            <person name="Pinto D."/>
            <person name="Vollmers J."/>
            <person name="Rivas-Marin E."/>
            <person name="Kohn T."/>
            <person name="Peeters S.H."/>
            <person name="Heuer A."/>
            <person name="Rast P."/>
            <person name="Oberbeckmann S."/>
            <person name="Bunk B."/>
            <person name="Jeske O."/>
            <person name="Meyerdierks A."/>
            <person name="Storesund J.E."/>
            <person name="Kallscheuer N."/>
            <person name="Luecker S."/>
            <person name="Lage O.M."/>
            <person name="Pohl T."/>
            <person name="Merkel B.J."/>
            <person name="Hornburger P."/>
            <person name="Mueller R.-W."/>
            <person name="Bruemmer F."/>
            <person name="Labrenz M."/>
            <person name="Spormann A.M."/>
            <person name="Op den Camp H."/>
            <person name="Overmann J."/>
            <person name="Amann R."/>
            <person name="Jetten M.S.M."/>
            <person name="Mascher T."/>
            <person name="Medema M.H."/>
            <person name="Devos D.P."/>
            <person name="Kaster A.-K."/>
            <person name="Ovreas L."/>
            <person name="Rohde M."/>
            <person name="Galperin M.Y."/>
            <person name="Jogler C."/>
        </authorList>
    </citation>
    <scope>NUCLEOTIDE SEQUENCE [LARGE SCALE GENOMIC DNA]</scope>
    <source>
        <strain evidence="10 11">Pr1d</strain>
    </source>
</reference>
<dbReference type="SUPFAM" id="SSF102114">
    <property type="entry name" value="Radical SAM enzymes"/>
    <property type="match status" value="1"/>
</dbReference>
<keyword evidence="8" id="KW-0963">Cytoplasm</keyword>
<organism evidence="10 11">
    <name type="scientific">Bythopirellula goksoeyrii</name>
    <dbReference type="NCBI Taxonomy" id="1400387"/>
    <lineage>
        <taxon>Bacteria</taxon>
        <taxon>Pseudomonadati</taxon>
        <taxon>Planctomycetota</taxon>
        <taxon>Planctomycetia</taxon>
        <taxon>Pirellulales</taxon>
        <taxon>Lacipirellulaceae</taxon>
        <taxon>Bythopirellula</taxon>
    </lineage>
</organism>
<feature type="binding site" evidence="8">
    <location>
        <position position="78"/>
    </location>
    <ligand>
        <name>[4Fe-4S] cluster</name>
        <dbReference type="ChEBI" id="CHEBI:49883"/>
        <label>2</label>
        <note>4Fe-4S-S-AdoMet</note>
    </ligand>
</feature>
<evidence type="ECO:0000256" key="1">
    <source>
        <dbReference type="ARBA" id="ARBA00022485"/>
    </source>
</evidence>
<dbReference type="InterPro" id="IPR031691">
    <property type="entry name" value="LIAS_N"/>
</dbReference>
<dbReference type="OrthoDB" id="9787898at2"/>
<comment type="similarity">
    <text evidence="8">Belongs to the radical SAM superfamily. Lipoyl synthase family.</text>
</comment>
<evidence type="ECO:0000313" key="10">
    <source>
        <dbReference type="EMBL" id="QEG35522.1"/>
    </source>
</evidence>
<dbReference type="SFLD" id="SFLDS00029">
    <property type="entry name" value="Radical_SAM"/>
    <property type="match status" value="1"/>
</dbReference>
<dbReference type="PIRSF" id="PIRSF005963">
    <property type="entry name" value="Lipoyl_synth"/>
    <property type="match status" value="1"/>
</dbReference>
<dbReference type="SFLD" id="SFLDF00271">
    <property type="entry name" value="lipoyl_synthase"/>
    <property type="match status" value="1"/>
</dbReference>
<dbReference type="NCBIfam" id="NF004019">
    <property type="entry name" value="PRK05481.1"/>
    <property type="match status" value="1"/>
</dbReference>
<protein>
    <recommendedName>
        <fullName evidence="8">Lipoyl synthase</fullName>
        <ecNumber evidence="8">2.8.1.8</ecNumber>
    </recommendedName>
    <alternativeName>
        <fullName evidence="8">Lip-syn</fullName>
        <shortName evidence="8">LS</shortName>
    </alternativeName>
    <alternativeName>
        <fullName evidence="8">Lipoate synthase</fullName>
    </alternativeName>
    <alternativeName>
        <fullName evidence="8">Lipoic acid synthase</fullName>
    </alternativeName>
    <alternativeName>
        <fullName evidence="8">Sulfur insertion protein LipA</fullName>
    </alternativeName>
</protein>
<dbReference type="Pfam" id="PF16881">
    <property type="entry name" value="LIAS_N"/>
    <property type="match status" value="1"/>
</dbReference>
<dbReference type="EMBL" id="CP042913">
    <property type="protein sequence ID" value="QEG35522.1"/>
    <property type="molecule type" value="Genomic_DNA"/>
</dbReference>
<dbReference type="UniPathway" id="UPA00538">
    <property type="reaction ID" value="UER00593"/>
</dbReference>
<gene>
    <name evidence="8 10" type="primary">lipA</name>
    <name evidence="10" type="ORF">Pr1d_28230</name>
</gene>
<dbReference type="GO" id="GO:0005737">
    <property type="term" value="C:cytoplasm"/>
    <property type="evidence" value="ECO:0007669"/>
    <property type="project" value="UniProtKB-SubCell"/>
</dbReference>
<keyword evidence="3 8" id="KW-0949">S-adenosyl-L-methionine</keyword>
<dbReference type="GO" id="GO:0009249">
    <property type="term" value="P:protein lipoylation"/>
    <property type="evidence" value="ECO:0007669"/>
    <property type="project" value="UniProtKB-UniRule"/>
</dbReference>
<dbReference type="Pfam" id="PF04055">
    <property type="entry name" value="Radical_SAM"/>
    <property type="match status" value="1"/>
</dbReference>
<dbReference type="KEGG" id="bgok:Pr1d_28230"/>
<dbReference type="SFLD" id="SFLDG01058">
    <property type="entry name" value="lipoyl_synthase_like"/>
    <property type="match status" value="1"/>
</dbReference>
<comment type="cofactor">
    <cofactor evidence="8">
        <name>[4Fe-4S] cluster</name>
        <dbReference type="ChEBI" id="CHEBI:49883"/>
    </cofactor>
    <text evidence="8">Binds 2 [4Fe-4S] clusters per subunit. One cluster is coordinated with 3 cysteines and an exchangeable S-adenosyl-L-methionine.</text>
</comment>
<evidence type="ECO:0000259" key="9">
    <source>
        <dbReference type="PROSITE" id="PS51918"/>
    </source>
</evidence>
<feature type="binding site" evidence="8">
    <location>
        <position position="297"/>
    </location>
    <ligand>
        <name>[4Fe-4S] cluster</name>
        <dbReference type="ChEBI" id="CHEBI:49883"/>
        <label>1</label>
    </ligand>
</feature>
<feature type="binding site" evidence="8">
    <location>
        <position position="57"/>
    </location>
    <ligand>
        <name>[4Fe-4S] cluster</name>
        <dbReference type="ChEBI" id="CHEBI:49883"/>
        <label>1</label>
    </ligand>
</feature>
<feature type="binding site" evidence="8">
    <location>
        <position position="52"/>
    </location>
    <ligand>
        <name>[4Fe-4S] cluster</name>
        <dbReference type="ChEBI" id="CHEBI:49883"/>
        <label>1</label>
    </ligand>
</feature>
<dbReference type="Proteomes" id="UP000323917">
    <property type="component" value="Chromosome"/>
</dbReference>
<evidence type="ECO:0000256" key="5">
    <source>
        <dbReference type="ARBA" id="ARBA00023004"/>
    </source>
</evidence>
<dbReference type="GO" id="GO:0051539">
    <property type="term" value="F:4 iron, 4 sulfur cluster binding"/>
    <property type="evidence" value="ECO:0007669"/>
    <property type="project" value="UniProtKB-UniRule"/>
</dbReference>
<keyword evidence="2 8" id="KW-0808">Transferase</keyword>
<evidence type="ECO:0000256" key="4">
    <source>
        <dbReference type="ARBA" id="ARBA00022723"/>
    </source>
</evidence>
<keyword evidence="1 8" id="KW-0004">4Fe-4S</keyword>
<dbReference type="Gene3D" id="3.20.20.70">
    <property type="entry name" value="Aldolase class I"/>
    <property type="match status" value="1"/>
</dbReference>
<dbReference type="GO" id="GO:0016992">
    <property type="term" value="F:lipoate synthase activity"/>
    <property type="evidence" value="ECO:0007669"/>
    <property type="project" value="UniProtKB-UniRule"/>
</dbReference>
<feature type="domain" description="Radical SAM core" evidence="9">
    <location>
        <begin position="64"/>
        <end position="286"/>
    </location>
</feature>
<evidence type="ECO:0000313" key="11">
    <source>
        <dbReference type="Proteomes" id="UP000323917"/>
    </source>
</evidence>
<dbReference type="GO" id="GO:0046872">
    <property type="term" value="F:metal ion binding"/>
    <property type="evidence" value="ECO:0007669"/>
    <property type="project" value="UniProtKB-KW"/>
</dbReference>
<comment type="subcellular location">
    <subcellularLocation>
        <location evidence="8">Cytoplasm</location>
    </subcellularLocation>
</comment>
<dbReference type="InterPro" id="IPR003698">
    <property type="entry name" value="Lipoyl_synth"/>
</dbReference>
<dbReference type="HAMAP" id="MF_00206">
    <property type="entry name" value="Lipoyl_synth"/>
    <property type="match status" value="1"/>
</dbReference>
<evidence type="ECO:0000256" key="2">
    <source>
        <dbReference type="ARBA" id="ARBA00022679"/>
    </source>
</evidence>
<dbReference type="InterPro" id="IPR006638">
    <property type="entry name" value="Elp3/MiaA/NifB-like_rSAM"/>
</dbReference>
<dbReference type="RefSeq" id="WP_148074027.1">
    <property type="nucleotide sequence ID" value="NZ_CP042913.1"/>
</dbReference>
<sequence length="315" mass="34596">MITLPIVETTRSPNGRQRLPEWLRVNLPAGGAQASFNGTHSTVAENQLHTVCEEARCPNIHDCWARGTATFMIAGKECTRGCRFCSVETLKQPPPLETDEPERLADAVERMSLAHVVITVVNRDDLPDGGADHYKRCVTAVKRRLPGTTVELLSSDLDGNHAALTHLLNEIPLAVFAHNVECVPRLDKLVRDPRASFAQSLEVLRQAKQLRPDLWTKSSLMVGLGETDMEVTESMQALRTVGVELLTLGQYLAPGKPGTRYLPVDRFVHPDQFESWKNAALAMGFLGVASGPLVRSSYRAGLLMEAAQQAQLAQT</sequence>
<comment type="function">
    <text evidence="8">Catalyzes the radical-mediated insertion of two sulfur atoms into the C-6 and C-8 positions of the octanoyl moiety bound to the lipoyl domains of lipoate-dependent enzymes, thereby converting the octanoylated domains into lipoylated derivatives.</text>
</comment>
<comment type="catalytic activity">
    <reaction evidence="7 8">
        <text>[[Fe-S] cluster scaffold protein carrying a second [4Fe-4S](2+) cluster] + N(6)-octanoyl-L-lysyl-[protein] + 2 oxidized [2Fe-2S]-[ferredoxin] + 2 S-adenosyl-L-methionine + 4 H(+) = [[Fe-S] cluster scaffold protein] + N(6)-[(R)-dihydrolipoyl]-L-lysyl-[protein] + 4 Fe(3+) + 2 hydrogen sulfide + 2 5'-deoxyadenosine + 2 L-methionine + 2 reduced [2Fe-2S]-[ferredoxin]</text>
        <dbReference type="Rhea" id="RHEA:16585"/>
        <dbReference type="Rhea" id="RHEA-COMP:9928"/>
        <dbReference type="Rhea" id="RHEA-COMP:10000"/>
        <dbReference type="Rhea" id="RHEA-COMP:10001"/>
        <dbReference type="Rhea" id="RHEA-COMP:10475"/>
        <dbReference type="Rhea" id="RHEA-COMP:14568"/>
        <dbReference type="Rhea" id="RHEA-COMP:14569"/>
        <dbReference type="ChEBI" id="CHEBI:15378"/>
        <dbReference type="ChEBI" id="CHEBI:17319"/>
        <dbReference type="ChEBI" id="CHEBI:29034"/>
        <dbReference type="ChEBI" id="CHEBI:29919"/>
        <dbReference type="ChEBI" id="CHEBI:33722"/>
        <dbReference type="ChEBI" id="CHEBI:33737"/>
        <dbReference type="ChEBI" id="CHEBI:33738"/>
        <dbReference type="ChEBI" id="CHEBI:57844"/>
        <dbReference type="ChEBI" id="CHEBI:59789"/>
        <dbReference type="ChEBI" id="CHEBI:78809"/>
        <dbReference type="ChEBI" id="CHEBI:83100"/>
        <dbReference type="EC" id="2.8.1.8"/>
    </reaction>
</comment>
<dbReference type="EC" id="2.8.1.8" evidence="8"/>
<dbReference type="InterPro" id="IPR013785">
    <property type="entry name" value="Aldolase_TIM"/>
</dbReference>
<dbReference type="SMART" id="SM00729">
    <property type="entry name" value="Elp3"/>
    <property type="match status" value="1"/>
</dbReference>
<feature type="binding site" evidence="8">
    <location>
        <position position="85"/>
    </location>
    <ligand>
        <name>[4Fe-4S] cluster</name>
        <dbReference type="ChEBI" id="CHEBI:49883"/>
        <label>2</label>
        <note>4Fe-4S-S-AdoMet</note>
    </ligand>
</feature>
<keyword evidence="11" id="KW-1185">Reference proteome</keyword>
<evidence type="ECO:0000256" key="3">
    <source>
        <dbReference type="ARBA" id="ARBA00022691"/>
    </source>
</evidence>
<comment type="pathway">
    <text evidence="8">Protein modification; protein lipoylation via endogenous pathway; protein N(6)-(lipoyl)lysine from octanoyl-[acyl-carrier-protein]: step 2/2.</text>
</comment>
<dbReference type="PANTHER" id="PTHR10949:SF0">
    <property type="entry name" value="LIPOYL SYNTHASE, MITOCHONDRIAL"/>
    <property type="match status" value="1"/>
</dbReference>
<evidence type="ECO:0000256" key="7">
    <source>
        <dbReference type="ARBA" id="ARBA00047326"/>
    </source>
</evidence>
<dbReference type="AlphaFoldDB" id="A0A5B9QDE5"/>
<dbReference type="PROSITE" id="PS51918">
    <property type="entry name" value="RADICAL_SAM"/>
    <property type="match status" value="1"/>
</dbReference>
<feature type="binding site" evidence="8">
    <location>
        <position position="63"/>
    </location>
    <ligand>
        <name>[4Fe-4S] cluster</name>
        <dbReference type="ChEBI" id="CHEBI:49883"/>
        <label>1</label>
    </ligand>
</feature>
<dbReference type="CDD" id="cd01335">
    <property type="entry name" value="Radical_SAM"/>
    <property type="match status" value="1"/>
</dbReference>
<evidence type="ECO:0000256" key="6">
    <source>
        <dbReference type="ARBA" id="ARBA00023014"/>
    </source>
</evidence>
<keyword evidence="5 8" id="KW-0408">Iron</keyword>
<keyword evidence="6 8" id="KW-0411">Iron-sulfur</keyword>
<evidence type="ECO:0000256" key="8">
    <source>
        <dbReference type="HAMAP-Rule" id="MF_00206"/>
    </source>
</evidence>
<keyword evidence="4 8" id="KW-0479">Metal-binding</keyword>
<dbReference type="NCBIfam" id="TIGR00510">
    <property type="entry name" value="lipA"/>
    <property type="match status" value="1"/>
</dbReference>
<dbReference type="InterPro" id="IPR007197">
    <property type="entry name" value="rSAM"/>
</dbReference>
<accession>A0A5B9QDE5</accession>
<dbReference type="NCBIfam" id="NF009544">
    <property type="entry name" value="PRK12928.1"/>
    <property type="match status" value="1"/>
</dbReference>
<name>A0A5B9QDE5_9BACT</name>
<dbReference type="InterPro" id="IPR058240">
    <property type="entry name" value="rSAM_sf"/>
</dbReference>
<dbReference type="PANTHER" id="PTHR10949">
    <property type="entry name" value="LIPOYL SYNTHASE"/>
    <property type="match status" value="1"/>
</dbReference>
<proteinExistence type="inferred from homology"/>
<feature type="binding site" evidence="8">
    <location>
        <position position="82"/>
    </location>
    <ligand>
        <name>[4Fe-4S] cluster</name>
        <dbReference type="ChEBI" id="CHEBI:49883"/>
        <label>2</label>
        <note>4Fe-4S-S-AdoMet</note>
    </ligand>
</feature>